<keyword evidence="1" id="KW-1133">Transmembrane helix</keyword>
<feature type="transmembrane region" description="Helical" evidence="1">
    <location>
        <begin position="159"/>
        <end position="177"/>
    </location>
</feature>
<feature type="transmembrane region" description="Helical" evidence="1">
    <location>
        <begin position="231"/>
        <end position="252"/>
    </location>
</feature>
<keyword evidence="1" id="KW-0812">Transmembrane</keyword>
<dbReference type="AlphaFoldDB" id="A0A9W7LCZ5"/>
<dbReference type="OrthoDB" id="199239at2759"/>
<evidence type="ECO:0000313" key="3">
    <source>
        <dbReference type="Proteomes" id="UP001165065"/>
    </source>
</evidence>
<accession>A0A9W7LCZ5</accession>
<name>A0A9W7LCZ5_9STRA</name>
<gene>
    <name evidence="2" type="ORF">TrCOL_g8779</name>
</gene>
<keyword evidence="1" id="KW-0472">Membrane</keyword>
<feature type="transmembrane region" description="Helical" evidence="1">
    <location>
        <begin position="7"/>
        <end position="28"/>
    </location>
</feature>
<reference evidence="3" key="1">
    <citation type="journal article" date="2023" name="Commun. Biol.">
        <title>Genome analysis of Parmales, the sister group of diatoms, reveals the evolutionary specialization of diatoms from phago-mixotrophs to photoautotrophs.</title>
        <authorList>
            <person name="Ban H."/>
            <person name="Sato S."/>
            <person name="Yoshikawa S."/>
            <person name="Yamada K."/>
            <person name="Nakamura Y."/>
            <person name="Ichinomiya M."/>
            <person name="Sato N."/>
            <person name="Blanc-Mathieu R."/>
            <person name="Endo H."/>
            <person name="Kuwata A."/>
            <person name="Ogata H."/>
        </authorList>
    </citation>
    <scope>NUCLEOTIDE SEQUENCE [LARGE SCALE GENOMIC DNA]</scope>
</reference>
<sequence length="353" mass="38150">MDGGRDLFLIAFTTHTIWGTYAVCGRYLTDPGGGGMDFNVTLALAKASSIILLSTFETINHKVYRGWMKEERMELEMTGLSSADSLSSKNKDFGVRWGWGWTKWRCAIIFSTMATMRAWLNILSCSMTQAYNVAIVNSLTPLVAPFVQNIVLKTPIPEGLLLSVFVTTVGCVLVGVGQSPYVLGVAARLTYRDGVGCLLQFISVIFSNLARTAMMTSEGVLSKEELVQSQNISSVTFCVIVALTVGGTDVWAGSLDALTKNARAFATFIFLSAGIFTFAATLQVEAVRRLGVSVYGSYSGWRVLVCVLGSYVWLGEAVASWVEWVGIVVVVGVLTIYLRNIAKEKGEAGMGGA</sequence>
<evidence type="ECO:0000313" key="2">
    <source>
        <dbReference type="EMBL" id="GMI45373.1"/>
    </source>
</evidence>
<feature type="transmembrane region" description="Helical" evidence="1">
    <location>
        <begin position="264"/>
        <end position="282"/>
    </location>
</feature>
<proteinExistence type="predicted"/>
<organism evidence="2 3">
    <name type="scientific">Triparma columacea</name>
    <dbReference type="NCBI Taxonomy" id="722753"/>
    <lineage>
        <taxon>Eukaryota</taxon>
        <taxon>Sar</taxon>
        <taxon>Stramenopiles</taxon>
        <taxon>Ochrophyta</taxon>
        <taxon>Bolidophyceae</taxon>
        <taxon>Parmales</taxon>
        <taxon>Triparmaceae</taxon>
        <taxon>Triparma</taxon>
    </lineage>
</organism>
<feature type="transmembrane region" description="Helical" evidence="1">
    <location>
        <begin position="130"/>
        <end position="147"/>
    </location>
</feature>
<keyword evidence="3" id="KW-1185">Reference proteome</keyword>
<feature type="transmembrane region" description="Helical" evidence="1">
    <location>
        <begin position="106"/>
        <end position="124"/>
    </location>
</feature>
<evidence type="ECO:0000256" key="1">
    <source>
        <dbReference type="SAM" id="Phobius"/>
    </source>
</evidence>
<feature type="transmembrane region" description="Helical" evidence="1">
    <location>
        <begin position="320"/>
        <end position="338"/>
    </location>
</feature>
<feature type="transmembrane region" description="Helical" evidence="1">
    <location>
        <begin position="294"/>
        <end position="314"/>
    </location>
</feature>
<dbReference type="Proteomes" id="UP001165065">
    <property type="component" value="Unassembled WGS sequence"/>
</dbReference>
<dbReference type="EMBL" id="BRYA01000245">
    <property type="protein sequence ID" value="GMI45373.1"/>
    <property type="molecule type" value="Genomic_DNA"/>
</dbReference>
<protein>
    <submittedName>
        <fullName evidence="2">Uncharacterized protein</fullName>
    </submittedName>
</protein>
<comment type="caution">
    <text evidence="2">The sequence shown here is derived from an EMBL/GenBank/DDBJ whole genome shotgun (WGS) entry which is preliminary data.</text>
</comment>